<feature type="compositionally biased region" description="Basic and acidic residues" evidence="1">
    <location>
        <begin position="89"/>
        <end position="99"/>
    </location>
</feature>
<feature type="region of interest" description="Disordered" evidence="1">
    <location>
        <begin position="68"/>
        <end position="103"/>
    </location>
</feature>
<organism evidence="2 3">
    <name type="scientific">Cymbomonas tetramitiformis</name>
    <dbReference type="NCBI Taxonomy" id="36881"/>
    <lineage>
        <taxon>Eukaryota</taxon>
        <taxon>Viridiplantae</taxon>
        <taxon>Chlorophyta</taxon>
        <taxon>Pyramimonadophyceae</taxon>
        <taxon>Pyramimonadales</taxon>
        <taxon>Pyramimonadaceae</taxon>
        <taxon>Cymbomonas</taxon>
    </lineage>
</organism>
<evidence type="ECO:0000313" key="2">
    <source>
        <dbReference type="EMBL" id="KAK3260616.1"/>
    </source>
</evidence>
<feature type="region of interest" description="Disordered" evidence="1">
    <location>
        <begin position="150"/>
        <end position="204"/>
    </location>
</feature>
<protein>
    <submittedName>
        <fullName evidence="2">Uncharacterized protein</fullName>
    </submittedName>
</protein>
<name>A0AAE0FKE1_9CHLO</name>
<feature type="compositionally biased region" description="Polar residues" evidence="1">
    <location>
        <begin position="189"/>
        <end position="198"/>
    </location>
</feature>
<gene>
    <name evidence="2" type="ORF">CYMTET_30434</name>
</gene>
<proteinExistence type="predicted"/>
<dbReference type="EMBL" id="LGRX02017564">
    <property type="protein sequence ID" value="KAK3260616.1"/>
    <property type="molecule type" value="Genomic_DNA"/>
</dbReference>
<reference evidence="2 3" key="1">
    <citation type="journal article" date="2015" name="Genome Biol. Evol.">
        <title>Comparative Genomics of a Bacterivorous Green Alga Reveals Evolutionary Causalities and Consequences of Phago-Mixotrophic Mode of Nutrition.</title>
        <authorList>
            <person name="Burns J.A."/>
            <person name="Paasch A."/>
            <person name="Narechania A."/>
            <person name="Kim E."/>
        </authorList>
    </citation>
    <scope>NUCLEOTIDE SEQUENCE [LARGE SCALE GENOMIC DNA]</scope>
    <source>
        <strain evidence="2 3">PLY_AMNH</strain>
    </source>
</reference>
<accession>A0AAE0FKE1</accession>
<dbReference type="PANTHER" id="PTHR36064">
    <property type="entry name" value="EMBRYO DEFECTIVE 2735"/>
    <property type="match status" value="1"/>
</dbReference>
<dbReference type="AlphaFoldDB" id="A0AAE0FKE1"/>
<evidence type="ECO:0000313" key="3">
    <source>
        <dbReference type="Proteomes" id="UP001190700"/>
    </source>
</evidence>
<evidence type="ECO:0000256" key="1">
    <source>
        <dbReference type="SAM" id="MobiDB-lite"/>
    </source>
</evidence>
<keyword evidence="3" id="KW-1185">Reference proteome</keyword>
<dbReference type="Proteomes" id="UP001190700">
    <property type="component" value="Unassembled WGS sequence"/>
</dbReference>
<sequence>MSTARGNLFQRLKSNASRVNRYLREDFKEIVWPSSIPDPPGYVPRKQRTFAELKAAFPEARKRYWESLGLSEKSDEDRDGDTSGATTGEEARSSLRQELETTVTEVASKGIKGLKPVLQKLYTERAQAYREAIHDFIKGYREGLIAGMERGEAAESSKSSTDLGSAHAEANTASSKSGTDLGSAHAEANTASSKSSTDLGPHAG</sequence>
<comment type="caution">
    <text evidence="2">The sequence shown here is derived from an EMBL/GenBank/DDBJ whole genome shotgun (WGS) entry which is preliminary data.</text>
</comment>
<feature type="compositionally biased region" description="Polar residues" evidence="1">
    <location>
        <begin position="171"/>
        <end position="180"/>
    </location>
</feature>